<dbReference type="InterPro" id="IPR036390">
    <property type="entry name" value="WH_DNA-bd_sf"/>
</dbReference>
<keyword evidence="2" id="KW-0805">Transcription regulation</keyword>
<dbReference type="Gene3D" id="1.10.10.10">
    <property type="entry name" value="Winged helix-like DNA-binding domain superfamily/Winged helix DNA-binding domain"/>
    <property type="match status" value="1"/>
</dbReference>
<proteinExistence type="inferred from homology"/>
<sequence length="301" mass="31887">MELRHLEHFLAVADTGSFTRAAARLHVVQSGVSATVRALERELGSELFDRSGRHVTLTAAGKALQPRARDTLDAARAAKDAVHRVQGALHGTVTVGTLTAIDVVDLPGLLAELRAEHPGVTVRLRAAMAGSAGLAQHLREGRLDVAFLALPDPRPSDLDTRLLATAELAVYVPGSHPLAGEHRATLARLAEFPFVDTPVGFGSRTVVDRAFAAAGVEREVTVEVANVATAVDFVRAGLGIAFLADRLVPDPSGLHVVQVADGDLHWRLTVATAAARRPSAATRAFLDLLHERHPTPVTPRG</sequence>
<dbReference type="GO" id="GO:0005829">
    <property type="term" value="C:cytosol"/>
    <property type="evidence" value="ECO:0007669"/>
    <property type="project" value="TreeGrafter"/>
</dbReference>
<dbReference type="InterPro" id="IPR000847">
    <property type="entry name" value="LysR_HTH_N"/>
</dbReference>
<dbReference type="InterPro" id="IPR005119">
    <property type="entry name" value="LysR_subst-bd"/>
</dbReference>
<dbReference type="RefSeq" id="WP_033435198.1">
    <property type="nucleotide sequence ID" value="NZ_CP034550.1"/>
</dbReference>
<evidence type="ECO:0000313" key="6">
    <source>
        <dbReference type="EMBL" id="QFZ17766.1"/>
    </source>
</evidence>
<dbReference type="Gene3D" id="3.40.190.290">
    <property type="match status" value="1"/>
</dbReference>
<dbReference type="PROSITE" id="PS50931">
    <property type="entry name" value="HTH_LYSR"/>
    <property type="match status" value="1"/>
</dbReference>
<evidence type="ECO:0000256" key="4">
    <source>
        <dbReference type="ARBA" id="ARBA00023163"/>
    </source>
</evidence>
<accession>A0A5Q0GUI7</accession>
<organism evidence="6 7">
    <name type="scientific">Saccharothrix syringae</name>
    <name type="common">Nocardiopsis syringae</name>
    <dbReference type="NCBI Taxonomy" id="103733"/>
    <lineage>
        <taxon>Bacteria</taxon>
        <taxon>Bacillati</taxon>
        <taxon>Actinomycetota</taxon>
        <taxon>Actinomycetes</taxon>
        <taxon>Pseudonocardiales</taxon>
        <taxon>Pseudonocardiaceae</taxon>
        <taxon>Saccharothrix</taxon>
    </lineage>
</organism>
<name>A0A5Q0GUI7_SACSY</name>
<dbReference type="SUPFAM" id="SSF46785">
    <property type="entry name" value="Winged helix' DNA-binding domain"/>
    <property type="match status" value="1"/>
</dbReference>
<evidence type="ECO:0000259" key="5">
    <source>
        <dbReference type="PROSITE" id="PS50931"/>
    </source>
</evidence>
<dbReference type="InterPro" id="IPR036388">
    <property type="entry name" value="WH-like_DNA-bd_sf"/>
</dbReference>
<dbReference type="Proteomes" id="UP000325787">
    <property type="component" value="Chromosome"/>
</dbReference>
<dbReference type="PANTHER" id="PTHR30419:SF31">
    <property type="entry name" value="BLR3139 PROTEIN"/>
    <property type="match status" value="1"/>
</dbReference>
<reference evidence="7" key="1">
    <citation type="journal article" date="2021" name="Curr. Microbiol.">
        <title>Complete genome of nocamycin-producing strain Saccharothrix syringae NRRL B-16468 reveals the biosynthetic potential for secondary metabolites.</title>
        <authorList>
            <person name="Mo X."/>
            <person name="Yang S."/>
        </authorList>
    </citation>
    <scope>NUCLEOTIDE SEQUENCE [LARGE SCALE GENOMIC DNA]</scope>
    <source>
        <strain evidence="7">ATCC 51364 / DSM 43886 / JCM 6844 / KCTC 9398 / NBRC 14523 / NRRL B-16468 / INA 2240</strain>
    </source>
</reference>
<dbReference type="AlphaFoldDB" id="A0A5Q0GUI7"/>
<dbReference type="EMBL" id="CP034550">
    <property type="protein sequence ID" value="QFZ17766.1"/>
    <property type="molecule type" value="Genomic_DNA"/>
</dbReference>
<dbReference type="GO" id="GO:0003700">
    <property type="term" value="F:DNA-binding transcription factor activity"/>
    <property type="evidence" value="ECO:0007669"/>
    <property type="project" value="InterPro"/>
</dbReference>
<keyword evidence="4" id="KW-0804">Transcription</keyword>
<dbReference type="GO" id="GO:0003677">
    <property type="term" value="F:DNA binding"/>
    <property type="evidence" value="ECO:0007669"/>
    <property type="project" value="UniProtKB-KW"/>
</dbReference>
<gene>
    <name evidence="6" type="ORF">EKG83_09995</name>
</gene>
<dbReference type="Pfam" id="PF03466">
    <property type="entry name" value="LysR_substrate"/>
    <property type="match status" value="1"/>
</dbReference>
<evidence type="ECO:0000256" key="1">
    <source>
        <dbReference type="ARBA" id="ARBA00009437"/>
    </source>
</evidence>
<dbReference type="PANTHER" id="PTHR30419">
    <property type="entry name" value="HTH-TYPE TRANSCRIPTIONAL REGULATOR YBHD"/>
    <property type="match status" value="1"/>
</dbReference>
<dbReference type="KEGG" id="ssyi:EKG83_09995"/>
<feature type="domain" description="HTH lysR-type" evidence="5">
    <location>
        <begin position="1"/>
        <end position="58"/>
    </location>
</feature>
<dbReference type="OrthoDB" id="3181812at2"/>
<evidence type="ECO:0000256" key="2">
    <source>
        <dbReference type="ARBA" id="ARBA00023015"/>
    </source>
</evidence>
<comment type="similarity">
    <text evidence="1">Belongs to the LysR transcriptional regulatory family.</text>
</comment>
<evidence type="ECO:0000313" key="7">
    <source>
        <dbReference type="Proteomes" id="UP000325787"/>
    </source>
</evidence>
<dbReference type="SUPFAM" id="SSF53850">
    <property type="entry name" value="Periplasmic binding protein-like II"/>
    <property type="match status" value="1"/>
</dbReference>
<dbReference type="FunFam" id="1.10.10.10:FF:000001">
    <property type="entry name" value="LysR family transcriptional regulator"/>
    <property type="match status" value="1"/>
</dbReference>
<dbReference type="Pfam" id="PF00126">
    <property type="entry name" value="HTH_1"/>
    <property type="match status" value="1"/>
</dbReference>
<dbReference type="PRINTS" id="PR00039">
    <property type="entry name" value="HTHLYSR"/>
</dbReference>
<dbReference type="InterPro" id="IPR050950">
    <property type="entry name" value="HTH-type_LysR_regulators"/>
</dbReference>
<keyword evidence="7" id="KW-1185">Reference proteome</keyword>
<evidence type="ECO:0000256" key="3">
    <source>
        <dbReference type="ARBA" id="ARBA00023125"/>
    </source>
</evidence>
<keyword evidence="3" id="KW-0238">DNA-binding</keyword>
<protein>
    <submittedName>
        <fullName evidence="6">LysR family transcriptional regulator</fullName>
    </submittedName>
</protein>